<evidence type="ECO:0000256" key="1">
    <source>
        <dbReference type="ARBA" id="ARBA00004926"/>
    </source>
</evidence>
<dbReference type="GO" id="GO:0006094">
    <property type="term" value="P:gluconeogenesis"/>
    <property type="evidence" value="ECO:0007669"/>
    <property type="project" value="UniProtKB-KW"/>
</dbReference>
<comment type="catalytic activity">
    <reaction evidence="7 8">
        <text>alpha-D-glucose 6-phosphate = beta-D-fructose 6-phosphate</text>
        <dbReference type="Rhea" id="RHEA:11816"/>
        <dbReference type="ChEBI" id="CHEBI:57634"/>
        <dbReference type="ChEBI" id="CHEBI:58225"/>
        <dbReference type="EC" id="5.3.1.9"/>
    </reaction>
</comment>
<accession>A0AAU9K871</accession>
<dbReference type="InterPro" id="IPR018189">
    <property type="entry name" value="Phosphoglucose_isomerase_CS"/>
</dbReference>
<evidence type="ECO:0000256" key="7">
    <source>
        <dbReference type="ARBA" id="ARBA00029321"/>
    </source>
</evidence>
<evidence type="ECO:0000313" key="10">
    <source>
        <dbReference type="Proteomes" id="UP001162131"/>
    </source>
</evidence>
<dbReference type="GO" id="GO:0005829">
    <property type="term" value="C:cytosol"/>
    <property type="evidence" value="ECO:0007669"/>
    <property type="project" value="TreeGrafter"/>
</dbReference>
<evidence type="ECO:0000256" key="8">
    <source>
        <dbReference type="RuleBase" id="RU000612"/>
    </source>
</evidence>
<dbReference type="Proteomes" id="UP001162131">
    <property type="component" value="Unassembled WGS sequence"/>
</dbReference>
<keyword evidence="10" id="KW-1185">Reference proteome</keyword>
<dbReference type="PRINTS" id="PR00662">
    <property type="entry name" value="G6PISOMERASE"/>
</dbReference>
<dbReference type="GO" id="GO:0006096">
    <property type="term" value="P:glycolytic process"/>
    <property type="evidence" value="ECO:0007669"/>
    <property type="project" value="UniProtKB-KW"/>
</dbReference>
<dbReference type="CDD" id="cd05016">
    <property type="entry name" value="SIS_PGI_2"/>
    <property type="match status" value="1"/>
</dbReference>
<dbReference type="AlphaFoldDB" id="A0AAU9K871"/>
<evidence type="ECO:0000256" key="4">
    <source>
        <dbReference type="ARBA" id="ARBA00022432"/>
    </source>
</evidence>
<dbReference type="Gene3D" id="3.40.50.10490">
    <property type="entry name" value="Glucose-6-phosphate isomerase like protein, domain 1"/>
    <property type="match status" value="2"/>
</dbReference>
<gene>
    <name evidence="9" type="ORF">BSTOLATCC_MIC48155</name>
</gene>
<dbReference type="NCBIfam" id="NF001211">
    <property type="entry name" value="PRK00179.1"/>
    <property type="match status" value="1"/>
</dbReference>
<dbReference type="SUPFAM" id="SSF53697">
    <property type="entry name" value="SIS domain"/>
    <property type="match status" value="1"/>
</dbReference>
<sequence>MEILARLQNQANQIKQIHLRDLLSQRERNQVCTANFENILFDYSHSKVCQTTLDLLGEYAISTGLFDKIRAMYEGQHINTTENRAVLHVLLRAQESQHPQFPEVLQIRERIKDFAGKVRNGEILGVTGKPLFNILCIGIGGSYLGPEFVAEALKTEPNCMRESIGRNLRFLANVDPVDFLRATHELDPEETLVVIISKTFTTAETMMNARKATAWLTSHITSHPSEKVIEHHVCAVSSNLQKTKEFGIQDERVFGFWDWVGGRYSVTSAVGLVPLYLHYGPQIDLFLQGANSIDRLFLEKANLNQWKENIPLLMGLLGWWNTQFLEYSSRAVLPYSQALVRFAAHIQQLDMESNGKQCKKDGTPVEVSGPIVFGEPGTNGQHSFYQLMHQGRIVQSEFIGFCQSHSSDSEAHNELMSNFFAQPDALALGKTTEELRKENCPDALVPHKMFKGDRPSFSLLFPALTVNACGQLLALYEHRVAVEGFLWDLNSFDQFGVELGKTLATKVKQAIASETFEGHPSENLLLHYINHR</sequence>
<dbReference type="CDD" id="cd05015">
    <property type="entry name" value="SIS_PGI_1"/>
    <property type="match status" value="1"/>
</dbReference>
<name>A0AAU9K871_9CILI</name>
<evidence type="ECO:0000256" key="3">
    <source>
        <dbReference type="ARBA" id="ARBA00011952"/>
    </source>
</evidence>
<comment type="caution">
    <text evidence="9">The sequence shown here is derived from an EMBL/GenBank/DDBJ whole genome shotgun (WGS) entry which is preliminary data.</text>
</comment>
<evidence type="ECO:0000256" key="5">
    <source>
        <dbReference type="ARBA" id="ARBA00023152"/>
    </source>
</evidence>
<dbReference type="HAMAP" id="MF_00473">
    <property type="entry name" value="G6P_isomerase"/>
    <property type="match status" value="1"/>
</dbReference>
<keyword evidence="4 8" id="KW-0312">Gluconeogenesis</keyword>
<dbReference type="PANTHER" id="PTHR11469:SF1">
    <property type="entry name" value="GLUCOSE-6-PHOSPHATE ISOMERASE"/>
    <property type="match status" value="1"/>
</dbReference>
<evidence type="ECO:0000256" key="6">
    <source>
        <dbReference type="ARBA" id="ARBA00023235"/>
    </source>
</evidence>
<dbReference type="InterPro" id="IPR001672">
    <property type="entry name" value="G6P_Isomerase"/>
</dbReference>
<dbReference type="InterPro" id="IPR035482">
    <property type="entry name" value="SIS_PGI_2"/>
</dbReference>
<dbReference type="GO" id="GO:0097367">
    <property type="term" value="F:carbohydrate derivative binding"/>
    <property type="evidence" value="ECO:0007669"/>
    <property type="project" value="InterPro"/>
</dbReference>
<keyword evidence="5 8" id="KW-0324">Glycolysis</keyword>
<dbReference type="Pfam" id="PF00342">
    <property type="entry name" value="PGI"/>
    <property type="match status" value="1"/>
</dbReference>
<dbReference type="InterPro" id="IPR023096">
    <property type="entry name" value="G6P_Isomerase_C"/>
</dbReference>
<keyword evidence="6 8" id="KW-0413">Isomerase</keyword>
<dbReference type="PROSITE" id="PS00765">
    <property type="entry name" value="P_GLUCOSE_ISOMERASE_1"/>
    <property type="match status" value="1"/>
</dbReference>
<dbReference type="GO" id="GO:0004347">
    <property type="term" value="F:glucose-6-phosphate isomerase activity"/>
    <property type="evidence" value="ECO:0007669"/>
    <property type="project" value="UniProtKB-EC"/>
</dbReference>
<dbReference type="PANTHER" id="PTHR11469">
    <property type="entry name" value="GLUCOSE-6-PHOSPHATE ISOMERASE"/>
    <property type="match status" value="1"/>
</dbReference>
<evidence type="ECO:0000256" key="2">
    <source>
        <dbReference type="ARBA" id="ARBA00006604"/>
    </source>
</evidence>
<dbReference type="InterPro" id="IPR046348">
    <property type="entry name" value="SIS_dom_sf"/>
</dbReference>
<dbReference type="InterPro" id="IPR035476">
    <property type="entry name" value="SIS_PGI_1"/>
</dbReference>
<dbReference type="PROSITE" id="PS51463">
    <property type="entry name" value="P_GLUCOSE_ISOMERASE_3"/>
    <property type="match status" value="1"/>
</dbReference>
<evidence type="ECO:0000313" key="9">
    <source>
        <dbReference type="EMBL" id="CAG9329331.1"/>
    </source>
</evidence>
<protein>
    <recommendedName>
        <fullName evidence="3 8">Glucose-6-phosphate isomerase</fullName>
        <ecNumber evidence="3 8">5.3.1.9</ecNumber>
    </recommendedName>
</protein>
<dbReference type="Gene3D" id="1.10.1390.10">
    <property type="match status" value="1"/>
</dbReference>
<dbReference type="PROSITE" id="PS00174">
    <property type="entry name" value="P_GLUCOSE_ISOMERASE_2"/>
    <property type="match status" value="1"/>
</dbReference>
<reference evidence="9" key="1">
    <citation type="submission" date="2021-09" db="EMBL/GenBank/DDBJ databases">
        <authorList>
            <consortium name="AG Swart"/>
            <person name="Singh M."/>
            <person name="Singh A."/>
            <person name="Seah K."/>
            <person name="Emmerich C."/>
        </authorList>
    </citation>
    <scope>NUCLEOTIDE SEQUENCE</scope>
    <source>
        <strain evidence="9">ATCC30299</strain>
    </source>
</reference>
<dbReference type="EC" id="5.3.1.9" evidence="3 8"/>
<dbReference type="EMBL" id="CAJZBQ010000047">
    <property type="protein sequence ID" value="CAG9329331.1"/>
    <property type="molecule type" value="Genomic_DNA"/>
</dbReference>
<proteinExistence type="inferred from homology"/>
<dbReference type="GO" id="GO:0048029">
    <property type="term" value="F:monosaccharide binding"/>
    <property type="evidence" value="ECO:0007669"/>
    <property type="project" value="TreeGrafter"/>
</dbReference>
<dbReference type="GO" id="GO:0051156">
    <property type="term" value="P:glucose 6-phosphate metabolic process"/>
    <property type="evidence" value="ECO:0007669"/>
    <property type="project" value="TreeGrafter"/>
</dbReference>
<comment type="pathway">
    <text evidence="1 8">Carbohydrate degradation; glycolysis; D-glyceraldehyde 3-phosphate and glycerone phosphate from D-glucose: step 2/4.</text>
</comment>
<organism evidence="9 10">
    <name type="scientific">Blepharisma stoltei</name>
    <dbReference type="NCBI Taxonomy" id="1481888"/>
    <lineage>
        <taxon>Eukaryota</taxon>
        <taxon>Sar</taxon>
        <taxon>Alveolata</taxon>
        <taxon>Ciliophora</taxon>
        <taxon>Postciliodesmatophora</taxon>
        <taxon>Heterotrichea</taxon>
        <taxon>Heterotrichida</taxon>
        <taxon>Blepharismidae</taxon>
        <taxon>Blepharisma</taxon>
    </lineage>
</organism>
<comment type="similarity">
    <text evidence="2 8">Belongs to the GPI family.</text>
</comment>